<protein>
    <recommendedName>
        <fullName evidence="1">Protein kinase domain-containing protein</fullName>
    </recommendedName>
</protein>
<dbReference type="Gene3D" id="3.30.360.10">
    <property type="entry name" value="Dihydrodipicolinate Reductase, domain 2"/>
    <property type="match status" value="1"/>
</dbReference>
<dbReference type="SUPFAM" id="SSF55347">
    <property type="entry name" value="Glyceraldehyde-3-phosphate dehydrogenase-like, C-terminal domain"/>
    <property type="match status" value="1"/>
</dbReference>
<dbReference type="InterPro" id="IPR000719">
    <property type="entry name" value="Prot_kinase_dom"/>
</dbReference>
<evidence type="ECO:0000313" key="3">
    <source>
        <dbReference type="EMBL" id="CAF3885481.1"/>
    </source>
</evidence>
<reference evidence="3" key="1">
    <citation type="submission" date="2021-02" db="EMBL/GenBank/DDBJ databases">
        <authorList>
            <person name="Nowell W R."/>
        </authorList>
    </citation>
    <scope>NUCLEOTIDE SEQUENCE</scope>
</reference>
<name>A0A819GFN9_9BILA</name>
<evidence type="ECO:0000259" key="1">
    <source>
        <dbReference type="PROSITE" id="PS50011"/>
    </source>
</evidence>
<dbReference type="Proteomes" id="UP000663864">
    <property type="component" value="Unassembled WGS sequence"/>
</dbReference>
<accession>A0A819GFN9</accession>
<dbReference type="InterPro" id="IPR055080">
    <property type="entry name" value="Gal80p-like_C"/>
</dbReference>
<dbReference type="AlphaFoldDB" id="A0A819GFN9"/>
<gene>
    <name evidence="3" type="ORF">JBS370_LOCUS20078</name>
    <name evidence="2" type="ORF">ZHD862_LOCUS29772</name>
</gene>
<proteinExistence type="predicted"/>
<dbReference type="Proteomes" id="UP000663836">
    <property type="component" value="Unassembled WGS sequence"/>
</dbReference>
<sequence>MKEIISSGKLGKILSTHLYAGGNAWGAAINEGNAYLADIENGANMITILGGHLLDAMCYVLGEFESLTATTHNSRKTIEIRDEKGDKIRDVPLTSHDQMSVSGVLTSGAYASVHLRGGSYKGMDLLWEVEGTHGELQYKHENNLVKLTDFGLTRHSSIYLSVNNQSMVNDCISIRYASSELIQHQECSEKSGIYSMGVTMWEVFSKN</sequence>
<dbReference type="PROSITE" id="PS50011">
    <property type="entry name" value="PROTEIN_KINASE_DOM"/>
    <property type="match status" value="1"/>
</dbReference>
<dbReference type="GO" id="GO:0004672">
    <property type="term" value="F:protein kinase activity"/>
    <property type="evidence" value="ECO:0007669"/>
    <property type="project" value="InterPro"/>
</dbReference>
<dbReference type="SUPFAM" id="SSF56112">
    <property type="entry name" value="Protein kinase-like (PK-like)"/>
    <property type="match status" value="1"/>
</dbReference>
<dbReference type="InterPro" id="IPR011009">
    <property type="entry name" value="Kinase-like_dom_sf"/>
</dbReference>
<dbReference type="GO" id="GO:0005524">
    <property type="term" value="F:ATP binding"/>
    <property type="evidence" value="ECO:0007669"/>
    <property type="project" value="InterPro"/>
</dbReference>
<dbReference type="EMBL" id="CAJNOT010002679">
    <property type="protein sequence ID" value="CAF1335676.1"/>
    <property type="molecule type" value="Genomic_DNA"/>
</dbReference>
<dbReference type="EMBL" id="CAJOBD010002483">
    <property type="protein sequence ID" value="CAF3885481.1"/>
    <property type="molecule type" value="Genomic_DNA"/>
</dbReference>
<evidence type="ECO:0000313" key="2">
    <source>
        <dbReference type="EMBL" id="CAF1335676.1"/>
    </source>
</evidence>
<dbReference type="Pfam" id="PF00069">
    <property type="entry name" value="Pkinase"/>
    <property type="match status" value="1"/>
</dbReference>
<evidence type="ECO:0000313" key="4">
    <source>
        <dbReference type="Proteomes" id="UP000663836"/>
    </source>
</evidence>
<dbReference type="Pfam" id="PF22685">
    <property type="entry name" value="Gal80p_C-like"/>
    <property type="match status" value="1"/>
</dbReference>
<organism evidence="3 4">
    <name type="scientific">Rotaria sordida</name>
    <dbReference type="NCBI Taxonomy" id="392033"/>
    <lineage>
        <taxon>Eukaryota</taxon>
        <taxon>Metazoa</taxon>
        <taxon>Spiralia</taxon>
        <taxon>Gnathifera</taxon>
        <taxon>Rotifera</taxon>
        <taxon>Eurotatoria</taxon>
        <taxon>Bdelloidea</taxon>
        <taxon>Philodinida</taxon>
        <taxon>Philodinidae</taxon>
        <taxon>Rotaria</taxon>
    </lineage>
</organism>
<comment type="caution">
    <text evidence="3">The sequence shown here is derived from an EMBL/GenBank/DDBJ whole genome shotgun (WGS) entry which is preliminary data.</text>
</comment>
<feature type="domain" description="Protein kinase" evidence="1">
    <location>
        <begin position="1"/>
        <end position="207"/>
    </location>
</feature>